<proteinExistence type="predicted"/>
<dbReference type="EMBL" id="JBAMMX010000009">
    <property type="protein sequence ID" value="KAK6933642.1"/>
    <property type="molecule type" value="Genomic_DNA"/>
</dbReference>
<evidence type="ECO:0000313" key="2">
    <source>
        <dbReference type="Proteomes" id="UP001370490"/>
    </source>
</evidence>
<organism evidence="1 2">
    <name type="scientific">Dillenia turbinata</name>
    <dbReference type="NCBI Taxonomy" id="194707"/>
    <lineage>
        <taxon>Eukaryota</taxon>
        <taxon>Viridiplantae</taxon>
        <taxon>Streptophyta</taxon>
        <taxon>Embryophyta</taxon>
        <taxon>Tracheophyta</taxon>
        <taxon>Spermatophyta</taxon>
        <taxon>Magnoliopsida</taxon>
        <taxon>eudicotyledons</taxon>
        <taxon>Gunneridae</taxon>
        <taxon>Pentapetalae</taxon>
        <taxon>Dilleniales</taxon>
        <taxon>Dilleniaceae</taxon>
        <taxon>Dillenia</taxon>
    </lineage>
</organism>
<accession>A0AAN8VUH0</accession>
<protein>
    <recommendedName>
        <fullName evidence="3">Retrovirus-related Pol polyprotein from transposon TNT 1-94</fullName>
    </recommendedName>
</protein>
<dbReference type="Proteomes" id="UP001370490">
    <property type="component" value="Unassembled WGS sequence"/>
</dbReference>
<dbReference type="AlphaFoldDB" id="A0AAN8VUH0"/>
<comment type="caution">
    <text evidence="1">The sequence shown here is derived from an EMBL/GenBank/DDBJ whole genome shotgun (WGS) entry which is preliminary data.</text>
</comment>
<name>A0AAN8VUH0_9MAGN</name>
<gene>
    <name evidence="1" type="ORF">RJ641_036536</name>
</gene>
<evidence type="ECO:0008006" key="3">
    <source>
        <dbReference type="Google" id="ProtNLM"/>
    </source>
</evidence>
<keyword evidence="2" id="KW-1185">Reference proteome</keyword>
<feature type="non-terminal residue" evidence="1">
    <location>
        <position position="54"/>
    </location>
</feature>
<sequence>MQRVPYASTVDNLIYVMFLSNLGKEHWEAMKWIMRYKLCSRTEKLVLVGYTDAE</sequence>
<evidence type="ECO:0000313" key="1">
    <source>
        <dbReference type="EMBL" id="KAK6933642.1"/>
    </source>
</evidence>
<reference evidence="1 2" key="1">
    <citation type="submission" date="2023-12" db="EMBL/GenBank/DDBJ databases">
        <title>A high-quality genome assembly for Dillenia turbinata (Dilleniales).</title>
        <authorList>
            <person name="Chanderbali A."/>
        </authorList>
    </citation>
    <scope>NUCLEOTIDE SEQUENCE [LARGE SCALE GENOMIC DNA]</scope>
    <source>
        <strain evidence="1">LSX21</strain>
        <tissue evidence="1">Leaf</tissue>
    </source>
</reference>